<dbReference type="Proteomes" id="UP000192491">
    <property type="component" value="Unassembled WGS sequence"/>
</dbReference>
<accession>A0A1Y1QP36</accession>
<gene>
    <name evidence="1" type="ORF">BWK73_20035</name>
</gene>
<dbReference type="EMBL" id="MTEJ01000111">
    <property type="protein sequence ID" value="OQX10480.1"/>
    <property type="molecule type" value="Genomic_DNA"/>
</dbReference>
<protein>
    <submittedName>
        <fullName evidence="1">Uncharacterized protein</fullName>
    </submittedName>
</protein>
<dbReference type="AlphaFoldDB" id="A0A1Y1QP36"/>
<comment type="caution">
    <text evidence="1">The sequence shown here is derived from an EMBL/GenBank/DDBJ whole genome shotgun (WGS) entry which is preliminary data.</text>
</comment>
<name>A0A1Y1QP36_9GAMM</name>
<organism evidence="1 2">
    <name type="scientific">Thiothrix lacustris</name>
    <dbReference type="NCBI Taxonomy" id="525917"/>
    <lineage>
        <taxon>Bacteria</taxon>
        <taxon>Pseudomonadati</taxon>
        <taxon>Pseudomonadota</taxon>
        <taxon>Gammaproteobacteria</taxon>
        <taxon>Thiotrichales</taxon>
        <taxon>Thiotrichaceae</taxon>
        <taxon>Thiothrix</taxon>
    </lineage>
</organism>
<evidence type="ECO:0000313" key="2">
    <source>
        <dbReference type="Proteomes" id="UP000192491"/>
    </source>
</evidence>
<reference evidence="1 2" key="1">
    <citation type="submission" date="2017-01" db="EMBL/GenBank/DDBJ databases">
        <title>Novel large sulfur bacteria in the metagenomes of groundwater-fed chemosynthetic microbial mats in the Lake Huron basin.</title>
        <authorList>
            <person name="Sharrar A.M."/>
            <person name="Flood B.E."/>
            <person name="Bailey J.V."/>
            <person name="Jones D.S."/>
            <person name="Biddanda B."/>
            <person name="Ruberg S.A."/>
            <person name="Marcus D.N."/>
            <person name="Dick G.J."/>
        </authorList>
    </citation>
    <scope>NUCLEOTIDE SEQUENCE [LARGE SCALE GENOMIC DNA]</scope>
    <source>
        <strain evidence="1">A8</strain>
    </source>
</reference>
<evidence type="ECO:0000313" key="1">
    <source>
        <dbReference type="EMBL" id="OQX10480.1"/>
    </source>
</evidence>
<proteinExistence type="predicted"/>
<sequence>MTPAYIAMNRDGSLTWSMHESVRDSWQDMAAIVKVLTDDATQPIELSQVVELANAQGLAHLLTNIPDDAKQYIDVVQHIRTPADFLKPLPLDGYCSPTTCYYAMQDGGAIRYDIAHASAYRLIESLTGADDDAAWIPTHLLINWENPDLVCDDSGERIETVY</sequence>